<gene>
    <name evidence="2" type="ORF">H8706_07950</name>
</gene>
<evidence type="ECO:0000313" key="2">
    <source>
        <dbReference type="EMBL" id="MBC8596800.1"/>
    </source>
</evidence>
<dbReference type="AlphaFoldDB" id="A0A926FEJ4"/>
<protein>
    <submittedName>
        <fullName evidence="2">DUF1540 domain-containing protein</fullName>
    </submittedName>
</protein>
<evidence type="ECO:0000313" key="3">
    <source>
        <dbReference type="Proteomes" id="UP000647416"/>
    </source>
</evidence>
<comment type="caution">
    <text evidence="2">The sequence shown here is derived from an EMBL/GenBank/DDBJ whole genome shotgun (WGS) entry which is preliminary data.</text>
</comment>
<dbReference type="Proteomes" id="UP000647416">
    <property type="component" value="Unassembled WGS sequence"/>
</dbReference>
<dbReference type="EMBL" id="JACRTE010000008">
    <property type="protein sequence ID" value="MBC8596800.1"/>
    <property type="molecule type" value="Genomic_DNA"/>
</dbReference>
<dbReference type="InterPro" id="IPR011437">
    <property type="entry name" value="DUF1540"/>
</dbReference>
<proteinExistence type="predicted"/>
<evidence type="ECO:0000259" key="1">
    <source>
        <dbReference type="Pfam" id="PF07561"/>
    </source>
</evidence>
<sequence length="53" mass="5785">MDNAISGVKCDAAECKHHAPENKCVAGCIQVNNDATHKDALCKTFEKKDCFCK</sequence>
<reference evidence="2" key="1">
    <citation type="submission" date="2020-08" db="EMBL/GenBank/DDBJ databases">
        <title>Genome public.</title>
        <authorList>
            <person name="Liu C."/>
            <person name="Sun Q."/>
        </authorList>
    </citation>
    <scope>NUCLEOTIDE SEQUENCE</scope>
    <source>
        <strain evidence="2">NSJ-50</strain>
    </source>
</reference>
<name>A0A926FEJ4_9FIRM</name>
<organism evidence="2 3">
    <name type="scientific">Qingrenia yutianensis</name>
    <dbReference type="NCBI Taxonomy" id="2763676"/>
    <lineage>
        <taxon>Bacteria</taxon>
        <taxon>Bacillati</taxon>
        <taxon>Bacillota</taxon>
        <taxon>Clostridia</taxon>
        <taxon>Eubacteriales</taxon>
        <taxon>Oscillospiraceae</taxon>
        <taxon>Qingrenia</taxon>
    </lineage>
</organism>
<dbReference type="Pfam" id="PF07561">
    <property type="entry name" value="DUF1540"/>
    <property type="match status" value="1"/>
</dbReference>
<dbReference type="RefSeq" id="WP_178347419.1">
    <property type="nucleotide sequence ID" value="NZ_JACRTE010000008.1"/>
</dbReference>
<feature type="domain" description="DUF1540" evidence="1">
    <location>
        <begin position="8"/>
        <end position="45"/>
    </location>
</feature>
<keyword evidence="3" id="KW-1185">Reference proteome</keyword>
<accession>A0A926FEJ4</accession>